<comment type="caution">
    <text evidence="2">The sequence shown here is derived from an EMBL/GenBank/DDBJ whole genome shotgun (WGS) entry which is preliminary data.</text>
</comment>
<gene>
    <name evidence="2" type="ORF">GR138_06055</name>
</gene>
<name>A0A6N8S7R0_9HYPH</name>
<dbReference type="OrthoDB" id="8421515at2"/>
<feature type="signal peptide" evidence="1">
    <location>
        <begin position="1"/>
        <end position="23"/>
    </location>
</feature>
<proteinExistence type="predicted"/>
<feature type="chain" id="PRO_5027067598" evidence="1">
    <location>
        <begin position="24"/>
        <end position="62"/>
    </location>
</feature>
<evidence type="ECO:0000313" key="3">
    <source>
        <dbReference type="Proteomes" id="UP000435802"/>
    </source>
</evidence>
<reference evidence="2 3" key="1">
    <citation type="submission" date="2019-12" db="EMBL/GenBank/DDBJ databases">
        <title>Shinella kummerowiae sp. nov., a symbiotic bacterium isolated from root nodules of the herbal legume Kummerowia stipulacea.</title>
        <authorList>
            <person name="Gao J."/>
        </authorList>
    </citation>
    <scope>NUCLEOTIDE SEQUENCE [LARGE SCALE GENOMIC DNA]</scope>
    <source>
        <strain evidence="2 3">CCBAU 25048</strain>
    </source>
</reference>
<protein>
    <submittedName>
        <fullName evidence="2">Uncharacterized protein</fullName>
    </submittedName>
</protein>
<evidence type="ECO:0000256" key="1">
    <source>
        <dbReference type="SAM" id="SignalP"/>
    </source>
</evidence>
<dbReference type="EMBL" id="WUMK01000002">
    <property type="protein sequence ID" value="MXN44743.1"/>
    <property type="molecule type" value="Genomic_DNA"/>
</dbReference>
<keyword evidence="3" id="KW-1185">Reference proteome</keyword>
<sequence>MRHYLLALALAAASLAFTATGHAGLSVTHGTDGRDPQTCITKRVQTTDQHGKAISKRVRICQ</sequence>
<evidence type="ECO:0000313" key="2">
    <source>
        <dbReference type="EMBL" id="MXN44743.1"/>
    </source>
</evidence>
<accession>A0A6N8S7R0</accession>
<dbReference type="RefSeq" id="WP_160857715.1">
    <property type="nucleotide sequence ID" value="NZ_WUMK01000002.1"/>
</dbReference>
<organism evidence="2 3">
    <name type="scientific">Shinella kummerowiae</name>
    <dbReference type="NCBI Taxonomy" id="417745"/>
    <lineage>
        <taxon>Bacteria</taxon>
        <taxon>Pseudomonadati</taxon>
        <taxon>Pseudomonadota</taxon>
        <taxon>Alphaproteobacteria</taxon>
        <taxon>Hyphomicrobiales</taxon>
        <taxon>Rhizobiaceae</taxon>
        <taxon>Shinella</taxon>
    </lineage>
</organism>
<dbReference type="AlphaFoldDB" id="A0A6N8S7R0"/>
<dbReference type="Proteomes" id="UP000435802">
    <property type="component" value="Unassembled WGS sequence"/>
</dbReference>
<keyword evidence="1" id="KW-0732">Signal</keyword>